<gene>
    <name evidence="1" type="ORF">AVEN_12727_1</name>
</gene>
<sequence length="75" mass="8347">MKHLLAASVREGKEGDVIRRLFTALKGPPHPLSMPVIRLGGVKGLNYEGYCVKELCLPVGRKKTFGMERRINEAL</sequence>
<reference evidence="1 2" key="1">
    <citation type="journal article" date="2019" name="Sci. Rep.">
        <title>Orb-weaving spider Araneus ventricosus genome elucidates the spidroin gene catalogue.</title>
        <authorList>
            <person name="Kono N."/>
            <person name="Nakamura H."/>
            <person name="Ohtoshi R."/>
            <person name="Moran D.A.P."/>
            <person name="Shinohara A."/>
            <person name="Yoshida Y."/>
            <person name="Fujiwara M."/>
            <person name="Mori M."/>
            <person name="Tomita M."/>
            <person name="Arakawa K."/>
        </authorList>
    </citation>
    <scope>NUCLEOTIDE SEQUENCE [LARGE SCALE GENOMIC DNA]</scope>
</reference>
<proteinExistence type="predicted"/>
<keyword evidence="2" id="KW-1185">Reference proteome</keyword>
<accession>A0A4Y2AB58</accession>
<evidence type="ECO:0000313" key="2">
    <source>
        <dbReference type="Proteomes" id="UP000499080"/>
    </source>
</evidence>
<dbReference type="AlphaFoldDB" id="A0A4Y2AB58"/>
<dbReference type="EMBL" id="BGPR01000011">
    <property type="protein sequence ID" value="GBL77083.1"/>
    <property type="molecule type" value="Genomic_DNA"/>
</dbReference>
<name>A0A4Y2AB58_ARAVE</name>
<evidence type="ECO:0000313" key="1">
    <source>
        <dbReference type="EMBL" id="GBL77083.1"/>
    </source>
</evidence>
<comment type="caution">
    <text evidence="1">The sequence shown here is derived from an EMBL/GenBank/DDBJ whole genome shotgun (WGS) entry which is preliminary data.</text>
</comment>
<protein>
    <submittedName>
        <fullName evidence="1">Uncharacterized protein</fullName>
    </submittedName>
</protein>
<organism evidence="1 2">
    <name type="scientific">Araneus ventricosus</name>
    <name type="common">Orbweaver spider</name>
    <name type="synonym">Epeira ventricosa</name>
    <dbReference type="NCBI Taxonomy" id="182803"/>
    <lineage>
        <taxon>Eukaryota</taxon>
        <taxon>Metazoa</taxon>
        <taxon>Ecdysozoa</taxon>
        <taxon>Arthropoda</taxon>
        <taxon>Chelicerata</taxon>
        <taxon>Arachnida</taxon>
        <taxon>Araneae</taxon>
        <taxon>Araneomorphae</taxon>
        <taxon>Entelegynae</taxon>
        <taxon>Araneoidea</taxon>
        <taxon>Araneidae</taxon>
        <taxon>Araneus</taxon>
    </lineage>
</organism>
<dbReference type="Proteomes" id="UP000499080">
    <property type="component" value="Unassembled WGS sequence"/>
</dbReference>